<gene>
    <name evidence="1" type="ORF">EV652_10793</name>
</gene>
<protein>
    <recommendedName>
        <fullName evidence="3">Glycosyl hydrolase family 16</fullName>
    </recommendedName>
</protein>
<sequence>MNATDVDIHYYLDGNWVGQHRGSNFVGKPMNIIINLQMEGASSSPGPTTDTYYRARNVYVGRTRARGLRPARGCASPLPRYGVRPG</sequence>
<evidence type="ECO:0000313" key="1">
    <source>
        <dbReference type="EMBL" id="TCO26202.1"/>
    </source>
</evidence>
<accession>A0A4R2HCU0</accession>
<reference evidence="1 2" key="1">
    <citation type="journal article" date="2015" name="Stand. Genomic Sci.">
        <title>Genomic Encyclopedia of Bacterial and Archaeal Type Strains, Phase III: the genomes of soil and plant-associated and newly described type strains.</title>
        <authorList>
            <person name="Whitman W.B."/>
            <person name="Woyke T."/>
            <person name="Klenk H.P."/>
            <person name="Zhou Y."/>
            <person name="Lilburn T.G."/>
            <person name="Beck B.J."/>
            <person name="De Vos P."/>
            <person name="Vandamme P."/>
            <person name="Eisen J.A."/>
            <person name="Garrity G."/>
            <person name="Hugenholtz P."/>
            <person name="Kyrpides N.C."/>
        </authorList>
    </citation>
    <scope>NUCLEOTIDE SEQUENCE [LARGE SCALE GENOMIC DNA]</scope>
    <source>
        <strain evidence="1 2">VKM Ac-2572</strain>
    </source>
</reference>
<organism evidence="1 2">
    <name type="scientific">Kribbella steppae</name>
    <dbReference type="NCBI Taxonomy" id="2512223"/>
    <lineage>
        <taxon>Bacteria</taxon>
        <taxon>Bacillati</taxon>
        <taxon>Actinomycetota</taxon>
        <taxon>Actinomycetes</taxon>
        <taxon>Propionibacteriales</taxon>
        <taxon>Kribbellaceae</taxon>
        <taxon>Kribbella</taxon>
    </lineage>
</organism>
<keyword evidence="2" id="KW-1185">Reference proteome</keyword>
<name>A0A4R2HCU0_9ACTN</name>
<evidence type="ECO:0008006" key="3">
    <source>
        <dbReference type="Google" id="ProtNLM"/>
    </source>
</evidence>
<evidence type="ECO:0000313" key="2">
    <source>
        <dbReference type="Proteomes" id="UP000294508"/>
    </source>
</evidence>
<comment type="caution">
    <text evidence="1">The sequence shown here is derived from an EMBL/GenBank/DDBJ whole genome shotgun (WGS) entry which is preliminary data.</text>
</comment>
<dbReference type="Proteomes" id="UP000294508">
    <property type="component" value="Unassembled WGS sequence"/>
</dbReference>
<dbReference type="EMBL" id="SLWN01000007">
    <property type="protein sequence ID" value="TCO26202.1"/>
    <property type="molecule type" value="Genomic_DNA"/>
</dbReference>
<dbReference type="AlphaFoldDB" id="A0A4R2HCU0"/>
<dbReference type="RefSeq" id="WP_199238311.1">
    <property type="nucleotide sequence ID" value="NZ_SLWN01000007.1"/>
</dbReference>
<proteinExistence type="predicted"/>